<dbReference type="CDD" id="cd13299">
    <property type="entry name" value="PH2_PH_fungal"/>
    <property type="match status" value="1"/>
</dbReference>
<dbReference type="SMART" id="SM00233">
    <property type="entry name" value="PH"/>
    <property type="match status" value="2"/>
</dbReference>
<evidence type="ECO:0000259" key="2">
    <source>
        <dbReference type="PROSITE" id="PS50003"/>
    </source>
</evidence>
<dbReference type="FunFam" id="2.30.29.30:FF:000286">
    <property type="entry name" value="PH-protein kinase domain containing protein"/>
    <property type="match status" value="1"/>
</dbReference>
<dbReference type="Pfam" id="PF00169">
    <property type="entry name" value="PH"/>
    <property type="match status" value="2"/>
</dbReference>
<reference evidence="3 4" key="1">
    <citation type="journal article" date="2015" name="Genome Announc.">
        <title>Genome sequence and annotation of Trichoderma parareesei, the ancestor of the cellulase producer Trichoderma reesei.</title>
        <authorList>
            <person name="Yang D."/>
            <person name="Pomraning K."/>
            <person name="Kopchinskiy A."/>
            <person name="Karimi Aghcheh R."/>
            <person name="Atanasova L."/>
            <person name="Chenthamara K."/>
            <person name="Baker S.E."/>
            <person name="Zhang R."/>
            <person name="Shen Q."/>
            <person name="Freitag M."/>
            <person name="Kubicek C.P."/>
            <person name="Druzhinina I.S."/>
        </authorList>
    </citation>
    <scope>NUCLEOTIDE SEQUENCE [LARGE SCALE GENOMIC DNA]</scope>
    <source>
        <strain evidence="3 4">CBS 125925</strain>
    </source>
</reference>
<dbReference type="EMBL" id="LFMI01000768">
    <property type="protein sequence ID" value="OTA07277.1"/>
    <property type="molecule type" value="Genomic_DNA"/>
</dbReference>
<dbReference type="Gene3D" id="2.30.29.30">
    <property type="entry name" value="Pleckstrin-homology domain (PH domain)/Phosphotyrosine-binding domain (PTB)"/>
    <property type="match status" value="2"/>
</dbReference>
<dbReference type="CDD" id="cd13298">
    <property type="entry name" value="PH1_PH_fungal"/>
    <property type="match status" value="1"/>
</dbReference>
<dbReference type="PROSITE" id="PS50003">
    <property type="entry name" value="PH_DOMAIN"/>
    <property type="match status" value="2"/>
</dbReference>
<dbReference type="Proteomes" id="UP000219286">
    <property type="component" value="Unassembled WGS sequence"/>
</dbReference>
<gene>
    <name evidence="3" type="ORF">A9Z42_0082000</name>
</gene>
<dbReference type="InterPro" id="IPR001849">
    <property type="entry name" value="PH_domain"/>
</dbReference>
<feature type="domain" description="PH" evidence="2">
    <location>
        <begin position="300"/>
        <end position="399"/>
    </location>
</feature>
<feature type="compositionally biased region" description="Polar residues" evidence="1">
    <location>
        <begin position="240"/>
        <end position="266"/>
    </location>
</feature>
<evidence type="ECO:0000256" key="1">
    <source>
        <dbReference type="SAM" id="MobiDB-lite"/>
    </source>
</evidence>
<comment type="caution">
    <text evidence="3">The sequence shown here is derived from an EMBL/GenBank/DDBJ whole genome shotgun (WGS) entry which is preliminary data.</text>
</comment>
<dbReference type="OrthoDB" id="2157866at2759"/>
<dbReference type="PANTHER" id="PTHR14336">
    <property type="entry name" value="TANDEM PH DOMAIN CONTAINING PROTEIN"/>
    <property type="match status" value="1"/>
</dbReference>
<dbReference type="PANTHER" id="PTHR14336:SF15">
    <property type="entry name" value="DUAL ADAPTER FOR PHOSPHOTYROSINE AND 3-PHOSPHOTYROSINE AND 3-PHOSPHOINOSITIDE"/>
    <property type="match status" value="1"/>
</dbReference>
<dbReference type="InterPro" id="IPR051707">
    <property type="entry name" value="PI-Interact_SigTrans_Reg"/>
</dbReference>
<dbReference type="InterPro" id="IPR011993">
    <property type="entry name" value="PH-like_dom_sf"/>
</dbReference>
<sequence>MAAPRQGETRLQEAATAARSSSDANALNRRSRLPLDTAVAPVHQTGCFEVDRVIKSGFVQKRGQKTKNWKSVYLVLRPNGISIYKDDKEAKLRHQIYTSDLSAVAPLKDPKHKRQNLFGLFSPSRNYHFQASTAQDAQEWVEAIRKTARLDEEEEEMYLGSPVVHNVVSPGAPDSYRQPAYGPFSSSPENMGTNFDSTVPKLMGGGSHRFSYTLDSSGLSGNEMLSYSDFSDNDGPRRQGGTSYESLAAQSPPELQTPGSTTMMPRQQQQQFKPQGQRPETGGRSASQVSAVTAEQESERVVWQGALWMHRSKGGVRQWKHMWGVLRARQLVLYKDESEYAAQSIIEVADVVNVVEMDPVSRSKTNCLQIITEEKTYRFCAPDEESLVQFLGAFKSLLARRRVAAAAAAATNANANAVKPPW</sequence>
<feature type="domain" description="PH" evidence="2">
    <location>
        <begin position="52"/>
        <end position="149"/>
    </location>
</feature>
<dbReference type="AlphaFoldDB" id="A0A2H2ZIS8"/>
<feature type="region of interest" description="Disordered" evidence="1">
    <location>
        <begin position="225"/>
        <end position="291"/>
    </location>
</feature>
<keyword evidence="4" id="KW-1185">Reference proteome</keyword>
<evidence type="ECO:0000313" key="4">
    <source>
        <dbReference type="Proteomes" id="UP000219286"/>
    </source>
</evidence>
<protein>
    <recommendedName>
        <fullName evidence="2">PH domain-containing protein</fullName>
    </recommendedName>
</protein>
<name>A0A2H2ZIS8_TRIPA</name>
<feature type="region of interest" description="Disordered" evidence="1">
    <location>
        <begin position="1"/>
        <end position="27"/>
    </location>
</feature>
<accession>A0A2H2ZIS8</accession>
<proteinExistence type="predicted"/>
<feature type="compositionally biased region" description="Low complexity" evidence="1">
    <location>
        <begin position="267"/>
        <end position="277"/>
    </location>
</feature>
<evidence type="ECO:0000313" key="3">
    <source>
        <dbReference type="EMBL" id="OTA07277.1"/>
    </source>
</evidence>
<organism evidence="3 4">
    <name type="scientific">Trichoderma parareesei</name>
    <name type="common">Filamentous fungus</name>
    <dbReference type="NCBI Taxonomy" id="858221"/>
    <lineage>
        <taxon>Eukaryota</taxon>
        <taxon>Fungi</taxon>
        <taxon>Dikarya</taxon>
        <taxon>Ascomycota</taxon>
        <taxon>Pezizomycotina</taxon>
        <taxon>Sordariomycetes</taxon>
        <taxon>Hypocreomycetidae</taxon>
        <taxon>Hypocreales</taxon>
        <taxon>Hypocreaceae</taxon>
        <taxon>Trichoderma</taxon>
    </lineage>
</organism>
<dbReference type="SUPFAM" id="SSF50729">
    <property type="entry name" value="PH domain-like"/>
    <property type="match status" value="2"/>
</dbReference>